<dbReference type="Proteomes" id="UP000255139">
    <property type="component" value="Unassembled WGS sequence"/>
</dbReference>
<dbReference type="EMBL" id="UGJE01000002">
    <property type="protein sequence ID" value="STQ86562.1"/>
    <property type="molecule type" value="Genomic_DNA"/>
</dbReference>
<dbReference type="GO" id="GO:0016740">
    <property type="term" value="F:transferase activity"/>
    <property type="evidence" value="ECO:0007669"/>
    <property type="project" value="UniProtKB-KW"/>
</dbReference>
<dbReference type="GO" id="GO:0006450">
    <property type="term" value="P:regulation of translational fidelity"/>
    <property type="evidence" value="ECO:0007669"/>
    <property type="project" value="InterPro"/>
</dbReference>
<evidence type="ECO:0000313" key="5">
    <source>
        <dbReference type="Proteomes" id="UP000255139"/>
    </source>
</evidence>
<comment type="similarity">
    <text evidence="1">Belongs to the GatC family.</text>
</comment>
<dbReference type="GO" id="GO:0070681">
    <property type="term" value="P:glutaminyl-tRNAGln biosynthesis via transamidation"/>
    <property type="evidence" value="ECO:0007669"/>
    <property type="project" value="TreeGrafter"/>
</dbReference>
<dbReference type="PANTHER" id="PTHR15004">
    <property type="entry name" value="GLUTAMYL-TRNA(GLN) AMIDOTRANSFERASE SUBUNIT C, MITOCHONDRIAL"/>
    <property type="match status" value="1"/>
</dbReference>
<dbReference type="PANTHER" id="PTHR15004:SF0">
    <property type="entry name" value="GLUTAMYL-TRNA(GLN) AMIDOTRANSFERASE SUBUNIT C, MITOCHONDRIAL"/>
    <property type="match status" value="1"/>
</dbReference>
<dbReference type="STRING" id="216.LS73_00220"/>
<dbReference type="AlphaFoldDB" id="A0A099U1P2"/>
<reference evidence="2 5" key="2">
    <citation type="submission" date="2018-06" db="EMBL/GenBank/DDBJ databases">
        <authorList>
            <consortium name="Pathogen Informatics"/>
            <person name="Doyle S."/>
        </authorList>
    </citation>
    <scope>NUCLEOTIDE SEQUENCE [LARGE SCALE GENOMIC DNA]</scope>
    <source>
        <strain evidence="2 5">NCTC12714</strain>
    </source>
</reference>
<dbReference type="InterPro" id="IPR036113">
    <property type="entry name" value="Asp/Glu-ADT_sf_sub_c"/>
</dbReference>
<keyword evidence="1" id="KW-0067">ATP-binding</keyword>
<dbReference type="GO" id="GO:0005524">
    <property type="term" value="F:ATP binding"/>
    <property type="evidence" value="ECO:0007669"/>
    <property type="project" value="UniProtKB-KW"/>
</dbReference>
<keyword evidence="1" id="KW-0547">Nucleotide-binding</keyword>
<proteinExistence type="inferred from homology"/>
<keyword evidence="1 2" id="KW-0436">Ligase</keyword>
<comment type="catalytic activity">
    <reaction evidence="1">
        <text>L-aspartyl-tRNA(Asn) + L-glutamine + ATP + H2O = L-asparaginyl-tRNA(Asn) + L-glutamate + ADP + phosphate + 2 H(+)</text>
        <dbReference type="Rhea" id="RHEA:14513"/>
        <dbReference type="Rhea" id="RHEA-COMP:9674"/>
        <dbReference type="Rhea" id="RHEA-COMP:9677"/>
        <dbReference type="ChEBI" id="CHEBI:15377"/>
        <dbReference type="ChEBI" id="CHEBI:15378"/>
        <dbReference type="ChEBI" id="CHEBI:29985"/>
        <dbReference type="ChEBI" id="CHEBI:30616"/>
        <dbReference type="ChEBI" id="CHEBI:43474"/>
        <dbReference type="ChEBI" id="CHEBI:58359"/>
        <dbReference type="ChEBI" id="CHEBI:78515"/>
        <dbReference type="ChEBI" id="CHEBI:78516"/>
        <dbReference type="ChEBI" id="CHEBI:456216"/>
    </reaction>
</comment>
<accession>A0A099U1P2</accession>
<organism evidence="2 5">
    <name type="scientific">Helicobacter muridarum</name>
    <dbReference type="NCBI Taxonomy" id="216"/>
    <lineage>
        <taxon>Bacteria</taxon>
        <taxon>Pseudomonadati</taxon>
        <taxon>Campylobacterota</taxon>
        <taxon>Epsilonproteobacteria</taxon>
        <taxon>Campylobacterales</taxon>
        <taxon>Helicobacteraceae</taxon>
        <taxon>Helicobacter</taxon>
    </lineage>
</organism>
<dbReference type="GO" id="GO:0006412">
    <property type="term" value="P:translation"/>
    <property type="evidence" value="ECO:0007669"/>
    <property type="project" value="UniProtKB-UniRule"/>
</dbReference>
<dbReference type="Pfam" id="PF02686">
    <property type="entry name" value="GatC"/>
    <property type="match status" value="1"/>
</dbReference>
<dbReference type="EMBL" id="JRPD02000005">
    <property type="protein sequence ID" value="TLE00758.1"/>
    <property type="molecule type" value="Genomic_DNA"/>
</dbReference>
<comment type="subunit">
    <text evidence="1">Heterotrimer of A, B and C subunits.</text>
</comment>
<dbReference type="GO" id="GO:0050567">
    <property type="term" value="F:glutaminyl-tRNA synthase (glutamine-hydrolyzing) activity"/>
    <property type="evidence" value="ECO:0007669"/>
    <property type="project" value="UniProtKB-UniRule"/>
</dbReference>
<keyword evidence="5" id="KW-1185">Reference proteome</keyword>
<dbReference type="NCBIfam" id="TIGR00135">
    <property type="entry name" value="gatC"/>
    <property type="match status" value="1"/>
</dbReference>
<dbReference type="RefSeq" id="WP_034556633.1">
    <property type="nucleotide sequence ID" value="NZ_FZML01000003.1"/>
</dbReference>
<sequence length="92" mass="10512">MFIDESLLSKLEKLAMIKIPDNNKESFRKELNQIIEKMNILQDIETDSDLSIQSHGTLLRDDVPINSNIAKLILNQAPDSQDGYFIVPKIIE</sequence>
<dbReference type="InterPro" id="IPR003837">
    <property type="entry name" value="GatC"/>
</dbReference>
<evidence type="ECO:0000313" key="4">
    <source>
        <dbReference type="Proteomes" id="UP000029922"/>
    </source>
</evidence>
<keyword evidence="2" id="KW-0808">Transferase</keyword>
<dbReference type="EC" id="6.3.5.-" evidence="1"/>
<comment type="function">
    <text evidence="1">Allows the formation of correctly charged Asn-tRNA(Asn) or Gln-tRNA(Gln) through the transamidation of misacylated Asp-tRNA(Asn) or Glu-tRNA(Gln) in organisms which lack either or both of asparaginyl-tRNA or glutaminyl-tRNA synthetases. The reaction takes place in the presence of glutamine and ATP through an activated phospho-Asp-tRNA(Asn) or phospho-Glu-tRNA(Gln).</text>
</comment>
<dbReference type="HAMAP" id="MF_00122">
    <property type="entry name" value="GatC"/>
    <property type="match status" value="1"/>
</dbReference>
<reference evidence="3 4" key="1">
    <citation type="journal article" date="2014" name="Genome Announc.">
        <title>Draft genome sequences of eight enterohepatic helicobacter species isolated from both laboratory and wild rodents.</title>
        <authorList>
            <person name="Sheh A."/>
            <person name="Shen Z."/>
            <person name="Fox J.G."/>
        </authorList>
    </citation>
    <scope>NUCLEOTIDE SEQUENCE [LARGE SCALE GENOMIC DNA]</scope>
    <source>
        <strain evidence="3 4">ST1</strain>
    </source>
</reference>
<dbReference type="Gene3D" id="1.10.20.60">
    <property type="entry name" value="Glu-tRNAGln amidotransferase C subunit, N-terminal domain"/>
    <property type="match status" value="1"/>
</dbReference>
<dbReference type="OrthoDB" id="9813938at2"/>
<comment type="catalytic activity">
    <reaction evidence="1">
        <text>L-glutamyl-tRNA(Gln) + L-glutamine + ATP + H2O = L-glutaminyl-tRNA(Gln) + L-glutamate + ADP + phosphate + H(+)</text>
        <dbReference type="Rhea" id="RHEA:17521"/>
        <dbReference type="Rhea" id="RHEA-COMP:9681"/>
        <dbReference type="Rhea" id="RHEA-COMP:9684"/>
        <dbReference type="ChEBI" id="CHEBI:15377"/>
        <dbReference type="ChEBI" id="CHEBI:15378"/>
        <dbReference type="ChEBI" id="CHEBI:29985"/>
        <dbReference type="ChEBI" id="CHEBI:30616"/>
        <dbReference type="ChEBI" id="CHEBI:43474"/>
        <dbReference type="ChEBI" id="CHEBI:58359"/>
        <dbReference type="ChEBI" id="CHEBI:78520"/>
        <dbReference type="ChEBI" id="CHEBI:78521"/>
        <dbReference type="ChEBI" id="CHEBI:456216"/>
    </reaction>
</comment>
<evidence type="ECO:0000313" key="3">
    <source>
        <dbReference type="EMBL" id="TLE00758.1"/>
    </source>
</evidence>
<evidence type="ECO:0000313" key="2">
    <source>
        <dbReference type="EMBL" id="STQ86562.1"/>
    </source>
</evidence>
<gene>
    <name evidence="1 2" type="primary">gatC</name>
    <name evidence="3" type="ORF">LS73_003655</name>
    <name evidence="2" type="ORF">NCTC12714_01369</name>
</gene>
<protein>
    <recommendedName>
        <fullName evidence="1">Aspartyl/glutamyl-tRNA(Asn/Gln) amidotransferase subunit C</fullName>
        <shortName evidence="1">Asp/Glu-ADT subunit C</shortName>
        <ecNumber evidence="1">6.3.5.-</ecNumber>
    </recommendedName>
</protein>
<keyword evidence="1" id="KW-0648">Protein biosynthesis</keyword>
<name>A0A099U1P2_9HELI</name>
<dbReference type="Proteomes" id="UP000029922">
    <property type="component" value="Unassembled WGS sequence"/>
</dbReference>
<evidence type="ECO:0000256" key="1">
    <source>
        <dbReference type="HAMAP-Rule" id="MF_00122"/>
    </source>
</evidence>
<dbReference type="SUPFAM" id="SSF141000">
    <property type="entry name" value="Glu-tRNAGln amidotransferase C subunit"/>
    <property type="match status" value="1"/>
</dbReference>